<dbReference type="RefSeq" id="WP_236987151.1">
    <property type="nucleotide sequence ID" value="NZ_AP023086.1"/>
</dbReference>
<protein>
    <submittedName>
        <fullName evidence="2">Uncharacterized protein</fullName>
    </submittedName>
</protein>
<feature type="coiled-coil region" evidence="1">
    <location>
        <begin position="33"/>
        <end position="60"/>
    </location>
</feature>
<evidence type="ECO:0000313" key="3">
    <source>
        <dbReference type="Proteomes" id="UP001320119"/>
    </source>
</evidence>
<organism evidence="2 3">
    <name type="scientific">Marinagarivorans cellulosilyticus</name>
    <dbReference type="NCBI Taxonomy" id="2721545"/>
    <lineage>
        <taxon>Bacteria</taxon>
        <taxon>Pseudomonadati</taxon>
        <taxon>Pseudomonadota</taxon>
        <taxon>Gammaproteobacteria</taxon>
        <taxon>Cellvibrionales</taxon>
        <taxon>Cellvibrionaceae</taxon>
        <taxon>Marinagarivorans</taxon>
    </lineage>
</organism>
<name>A0AAN1WHG4_9GAMM</name>
<evidence type="ECO:0000256" key="1">
    <source>
        <dbReference type="SAM" id="Coils"/>
    </source>
</evidence>
<evidence type="ECO:0000313" key="2">
    <source>
        <dbReference type="EMBL" id="BCD97686.1"/>
    </source>
</evidence>
<reference evidence="2 3" key="1">
    <citation type="journal article" date="2022" name="IScience">
        <title>An ultrasensitive nanofiber-based assay for enzymatic hydrolysis and deep-sea microbial degradation of cellulose.</title>
        <authorList>
            <person name="Tsudome M."/>
            <person name="Tachioka M."/>
            <person name="Miyazaki M."/>
            <person name="Uchimura K."/>
            <person name="Tsuda M."/>
            <person name="Takaki Y."/>
            <person name="Deguchi S."/>
        </authorList>
    </citation>
    <scope>NUCLEOTIDE SEQUENCE [LARGE SCALE GENOMIC DNA]</scope>
    <source>
        <strain evidence="2 3">GE09</strain>
    </source>
</reference>
<dbReference type="Proteomes" id="UP001320119">
    <property type="component" value="Chromosome"/>
</dbReference>
<keyword evidence="1" id="KW-0175">Coiled coil</keyword>
<keyword evidence="3" id="KW-1185">Reference proteome</keyword>
<gene>
    <name evidence="2" type="ORF">MARGE09_P1887</name>
</gene>
<dbReference type="EMBL" id="AP023086">
    <property type="protein sequence ID" value="BCD97686.1"/>
    <property type="molecule type" value="Genomic_DNA"/>
</dbReference>
<proteinExistence type="predicted"/>
<sequence length="101" mass="11682">MANSHCTLNTFTLEFGLAQYRDVITKYCKPNLAKSTLVQLDIYQRQANAAQRELSQLSQSVWQRVKNFRMIGALKHKLEKLSSLIKSWVKSTLSFFKITLN</sequence>
<dbReference type="KEGG" id="marq:MARGE09_P1887"/>
<dbReference type="AlphaFoldDB" id="A0AAN1WHG4"/>
<accession>A0AAN1WHG4</accession>